<gene>
    <name evidence="1" type="primary">STE11_3</name>
    <name evidence="1" type="ORF">DSO57_1000764</name>
</gene>
<evidence type="ECO:0000313" key="1">
    <source>
        <dbReference type="EMBL" id="KAJ9071089.1"/>
    </source>
</evidence>
<dbReference type="Proteomes" id="UP001165960">
    <property type="component" value="Unassembled WGS sequence"/>
</dbReference>
<keyword evidence="2" id="KW-1185">Reference proteome</keyword>
<keyword evidence="1" id="KW-0808">Transferase</keyword>
<evidence type="ECO:0000313" key="2">
    <source>
        <dbReference type="Proteomes" id="UP001165960"/>
    </source>
</evidence>
<dbReference type="EC" id="2.7.11.25" evidence="1"/>
<dbReference type="EMBL" id="QTSX02003552">
    <property type="protein sequence ID" value="KAJ9071089.1"/>
    <property type="molecule type" value="Genomic_DNA"/>
</dbReference>
<organism evidence="1 2">
    <name type="scientific">Entomophthora muscae</name>
    <dbReference type="NCBI Taxonomy" id="34485"/>
    <lineage>
        <taxon>Eukaryota</taxon>
        <taxon>Fungi</taxon>
        <taxon>Fungi incertae sedis</taxon>
        <taxon>Zoopagomycota</taxon>
        <taxon>Entomophthoromycotina</taxon>
        <taxon>Entomophthoromycetes</taxon>
        <taxon>Entomophthorales</taxon>
        <taxon>Entomophthoraceae</taxon>
        <taxon>Entomophthora</taxon>
    </lineage>
</organism>
<name>A0ACC2T8V8_9FUNG</name>
<accession>A0ACC2T8V8</accession>
<sequence length="100" mass="11381">MSPEVVKHSLYTFKADIWGLGCLVIEMLTGDHPFPHLNQMQAIFRIGSSYSPDIPEGISHVCRNFIELSLKIDYNTRPSTKELLLHKLVSKRKDPSLESN</sequence>
<proteinExistence type="predicted"/>
<reference evidence="1" key="1">
    <citation type="submission" date="2022-04" db="EMBL/GenBank/DDBJ databases">
        <title>Genome of the entomopathogenic fungus Entomophthora muscae.</title>
        <authorList>
            <person name="Elya C."/>
            <person name="Lovett B.R."/>
            <person name="Lee E."/>
            <person name="Macias A.M."/>
            <person name="Hajek A.E."/>
            <person name="De Bivort B.L."/>
            <person name="Kasson M.T."/>
            <person name="De Fine Licht H.H."/>
            <person name="Stajich J.E."/>
        </authorList>
    </citation>
    <scope>NUCLEOTIDE SEQUENCE</scope>
    <source>
        <strain evidence="1">Berkeley</strain>
    </source>
</reference>
<comment type="caution">
    <text evidence="1">The sequence shown here is derived from an EMBL/GenBank/DDBJ whole genome shotgun (WGS) entry which is preliminary data.</text>
</comment>
<protein>
    <submittedName>
        <fullName evidence="1">ATP binding</fullName>
        <ecNumber evidence="1">2.7.11.25</ecNumber>
    </submittedName>
</protein>